<dbReference type="AlphaFoldDB" id="A0A1M6X8R7"/>
<name>A0A1M6X8R7_9FLAO</name>
<evidence type="ECO:0000313" key="7">
    <source>
        <dbReference type="EMBL" id="SHL02323.1"/>
    </source>
</evidence>
<evidence type="ECO:0000259" key="6">
    <source>
        <dbReference type="PROSITE" id="PS51352"/>
    </source>
</evidence>
<dbReference type="InterPro" id="IPR013740">
    <property type="entry name" value="Redoxin"/>
</dbReference>
<dbReference type="STRING" id="946677.SAMN05444484_10141"/>
<accession>A0A1M6X8R7</accession>
<dbReference type="Gene3D" id="3.40.30.10">
    <property type="entry name" value="Glutaredoxin"/>
    <property type="match status" value="1"/>
</dbReference>
<feature type="signal peptide" evidence="5">
    <location>
        <begin position="1"/>
        <end position="21"/>
    </location>
</feature>
<dbReference type="SUPFAM" id="SSF52833">
    <property type="entry name" value="Thioredoxin-like"/>
    <property type="match status" value="1"/>
</dbReference>
<dbReference type="InterPro" id="IPR036249">
    <property type="entry name" value="Thioredoxin-like_sf"/>
</dbReference>
<dbReference type="GO" id="GO:0030313">
    <property type="term" value="C:cell envelope"/>
    <property type="evidence" value="ECO:0007669"/>
    <property type="project" value="UniProtKB-SubCell"/>
</dbReference>
<keyword evidence="3" id="KW-1015">Disulfide bond</keyword>
<dbReference type="GO" id="GO:0017004">
    <property type="term" value="P:cytochrome complex assembly"/>
    <property type="evidence" value="ECO:0007669"/>
    <property type="project" value="UniProtKB-KW"/>
</dbReference>
<keyword evidence="5" id="KW-0732">Signal</keyword>
<dbReference type="GO" id="GO:0016853">
    <property type="term" value="F:isomerase activity"/>
    <property type="evidence" value="ECO:0007669"/>
    <property type="project" value="UniProtKB-KW"/>
</dbReference>
<organism evidence="7 8">
    <name type="scientific">Flavobacterium chilense</name>
    <dbReference type="NCBI Taxonomy" id="946677"/>
    <lineage>
        <taxon>Bacteria</taxon>
        <taxon>Pseudomonadati</taxon>
        <taxon>Bacteroidota</taxon>
        <taxon>Flavobacteriia</taxon>
        <taxon>Flavobacteriales</taxon>
        <taxon>Flavobacteriaceae</taxon>
        <taxon>Flavobacterium</taxon>
    </lineage>
</organism>
<comment type="subcellular location">
    <subcellularLocation>
        <location evidence="1">Cell envelope</location>
    </subcellularLocation>
</comment>
<keyword evidence="2" id="KW-0201">Cytochrome c-type biogenesis</keyword>
<dbReference type="RefSeq" id="WP_068843349.1">
    <property type="nucleotide sequence ID" value="NZ_FRBT01000001.1"/>
</dbReference>
<keyword evidence="7" id="KW-0413">Isomerase</keyword>
<reference evidence="8" key="1">
    <citation type="submission" date="2016-11" db="EMBL/GenBank/DDBJ databases">
        <authorList>
            <person name="Varghese N."/>
            <person name="Submissions S."/>
        </authorList>
    </citation>
    <scope>NUCLEOTIDE SEQUENCE [LARGE SCALE GENOMIC DNA]</scope>
    <source>
        <strain evidence="8">DSM 24724</strain>
    </source>
</reference>
<dbReference type="Pfam" id="PF08534">
    <property type="entry name" value="Redoxin"/>
    <property type="match status" value="1"/>
</dbReference>
<dbReference type="InterPro" id="IPR013766">
    <property type="entry name" value="Thioredoxin_domain"/>
</dbReference>
<dbReference type="PANTHER" id="PTHR42852">
    <property type="entry name" value="THIOL:DISULFIDE INTERCHANGE PROTEIN DSBE"/>
    <property type="match status" value="1"/>
</dbReference>
<keyword evidence="4" id="KW-0676">Redox-active center</keyword>
<dbReference type="PANTHER" id="PTHR42852:SF6">
    <property type="entry name" value="THIOL:DISULFIDE INTERCHANGE PROTEIN DSBE"/>
    <property type="match status" value="1"/>
</dbReference>
<evidence type="ECO:0000256" key="4">
    <source>
        <dbReference type="ARBA" id="ARBA00023284"/>
    </source>
</evidence>
<dbReference type="Proteomes" id="UP000184028">
    <property type="component" value="Unassembled WGS sequence"/>
</dbReference>
<dbReference type="GO" id="GO:0016491">
    <property type="term" value="F:oxidoreductase activity"/>
    <property type="evidence" value="ECO:0007669"/>
    <property type="project" value="InterPro"/>
</dbReference>
<feature type="chain" id="PRO_5009922313" evidence="5">
    <location>
        <begin position="22"/>
        <end position="462"/>
    </location>
</feature>
<feature type="domain" description="Thioredoxin" evidence="6">
    <location>
        <begin position="318"/>
        <end position="461"/>
    </location>
</feature>
<evidence type="ECO:0000256" key="1">
    <source>
        <dbReference type="ARBA" id="ARBA00004196"/>
    </source>
</evidence>
<evidence type="ECO:0000256" key="2">
    <source>
        <dbReference type="ARBA" id="ARBA00022748"/>
    </source>
</evidence>
<dbReference type="EMBL" id="FRBT01000001">
    <property type="protein sequence ID" value="SHL02323.1"/>
    <property type="molecule type" value="Genomic_DNA"/>
</dbReference>
<protein>
    <submittedName>
        <fullName evidence="7">Thiol-disulfide isomerase or thioredoxin</fullName>
    </submittedName>
</protein>
<dbReference type="InterPro" id="IPR050553">
    <property type="entry name" value="Thioredoxin_ResA/DsbE_sf"/>
</dbReference>
<evidence type="ECO:0000313" key="8">
    <source>
        <dbReference type="Proteomes" id="UP000184028"/>
    </source>
</evidence>
<dbReference type="CDD" id="cd02966">
    <property type="entry name" value="TlpA_like_family"/>
    <property type="match status" value="1"/>
</dbReference>
<dbReference type="OrthoDB" id="743079at2"/>
<proteinExistence type="predicted"/>
<evidence type="ECO:0000256" key="5">
    <source>
        <dbReference type="SAM" id="SignalP"/>
    </source>
</evidence>
<evidence type="ECO:0000256" key="3">
    <source>
        <dbReference type="ARBA" id="ARBA00023157"/>
    </source>
</evidence>
<sequence length="462" mass="53088">MKKQSVYVILAIFLMTQLGFAATAADYALISGTISIPEVSIKEITIYKAEDGKPVVAATTKTSASGEFGFMLPITTPGFYYIDYGQYKKRGQLLRFYLEPKLDISLAITEKKYVLSGKNIGQNALVQKANEIYNDFAAFNALGKNITYKDFYPFIDGGLAKAETFKKTINTKDQTFNKLLKLAVTTDVQDQSYVFFMMPRSVHPEKDNRPAVMQQWKTDIKFTDPDLLKLANGVGFMSDYFMYMRMFGDKETDRLEYLPEAITGISDPALKDAYLRDGIERSGFRTEEYEKVAPKIRPYLISEASKAFLVEYEKKLHKNVGQKGFEFTYKDVNDKAVSFSDFKGKYIYVDLWATWCGPCKHEIPHMKKLEEDYHTKNIVFISLSLDKMKDLQKWKDFVKTEDLKGIQLMADKDFESDIAKNYDVRSIPRFLLFDKEGKIINTDAMRPSEPELREELDKLLKV</sequence>
<gene>
    <name evidence="7" type="ORF">SAMN05444484_10141</name>
</gene>
<keyword evidence="8" id="KW-1185">Reference proteome</keyword>
<dbReference type="PROSITE" id="PS51352">
    <property type="entry name" value="THIOREDOXIN_2"/>
    <property type="match status" value="1"/>
</dbReference>